<dbReference type="InterPro" id="IPR013783">
    <property type="entry name" value="Ig-like_fold"/>
</dbReference>
<dbReference type="NCBIfam" id="NF038128">
    <property type="entry name" value="choice_anch_J"/>
    <property type="match status" value="1"/>
</dbReference>
<organism evidence="5 6">
    <name type="scientific">Candidatus Pullibacteroides excrementavium</name>
    <dbReference type="NCBI Taxonomy" id="2840905"/>
    <lineage>
        <taxon>Bacteria</taxon>
        <taxon>Pseudomonadati</taxon>
        <taxon>Bacteroidota</taxon>
        <taxon>Bacteroidia</taxon>
        <taxon>Bacteroidales</taxon>
        <taxon>Candidatus Pullibacteroides</taxon>
    </lineage>
</organism>
<reference evidence="5" key="1">
    <citation type="submission" date="2020-10" db="EMBL/GenBank/DDBJ databases">
        <authorList>
            <person name="Gilroy R."/>
        </authorList>
    </citation>
    <scope>NUCLEOTIDE SEQUENCE</scope>
    <source>
        <strain evidence="5">2889</strain>
    </source>
</reference>
<keyword evidence="1" id="KW-0732">Signal</keyword>
<proteinExistence type="predicted"/>
<evidence type="ECO:0000259" key="4">
    <source>
        <dbReference type="Pfam" id="PF18962"/>
    </source>
</evidence>
<dbReference type="Pfam" id="PF18962">
    <property type="entry name" value="Por_Secre_tail"/>
    <property type="match status" value="1"/>
</dbReference>
<dbReference type="AlphaFoldDB" id="A0A9D9GYG4"/>
<evidence type="ECO:0000259" key="3">
    <source>
        <dbReference type="Pfam" id="PF07705"/>
    </source>
</evidence>
<dbReference type="Pfam" id="PF07675">
    <property type="entry name" value="Cleaved_Adhesin"/>
    <property type="match status" value="1"/>
</dbReference>
<dbReference type="Gene3D" id="2.60.120.200">
    <property type="match status" value="2"/>
</dbReference>
<dbReference type="InterPro" id="IPR011635">
    <property type="entry name" value="CARDB"/>
</dbReference>
<dbReference type="InterPro" id="IPR011628">
    <property type="entry name" value="Cleaved_adhesin"/>
</dbReference>
<gene>
    <name evidence="5" type="ORF">IAB08_00135</name>
</gene>
<dbReference type="Gene3D" id="2.60.40.10">
    <property type="entry name" value="Immunoglobulins"/>
    <property type="match status" value="1"/>
</dbReference>
<name>A0A9D9GYG4_9BACT</name>
<dbReference type="Pfam" id="PF07705">
    <property type="entry name" value="CARDB"/>
    <property type="match status" value="1"/>
</dbReference>
<comment type="caution">
    <text evidence="5">The sequence shown here is derived from an EMBL/GenBank/DDBJ whole genome shotgun (WGS) entry which is preliminary data.</text>
</comment>
<dbReference type="InterPro" id="IPR026444">
    <property type="entry name" value="Secre_tail"/>
</dbReference>
<feature type="domain" description="Cleaved adhesin" evidence="2">
    <location>
        <begin position="994"/>
        <end position="1081"/>
    </location>
</feature>
<evidence type="ECO:0000313" key="6">
    <source>
        <dbReference type="Proteomes" id="UP000823612"/>
    </source>
</evidence>
<reference evidence="5" key="2">
    <citation type="journal article" date="2021" name="PeerJ">
        <title>Extensive microbial diversity within the chicken gut microbiome revealed by metagenomics and culture.</title>
        <authorList>
            <person name="Gilroy R."/>
            <person name="Ravi A."/>
            <person name="Getino M."/>
            <person name="Pursley I."/>
            <person name="Horton D.L."/>
            <person name="Alikhan N.F."/>
            <person name="Baker D."/>
            <person name="Gharbi K."/>
            <person name="Hall N."/>
            <person name="Watson M."/>
            <person name="Adriaenssens E.M."/>
            <person name="Foster-Nyarko E."/>
            <person name="Jarju S."/>
            <person name="Secka A."/>
            <person name="Antonio M."/>
            <person name="Oren A."/>
            <person name="Chaudhuri R.R."/>
            <person name="La Ragione R."/>
            <person name="Hildebrand F."/>
            <person name="Pallen M.J."/>
        </authorList>
    </citation>
    <scope>NUCLEOTIDE SEQUENCE</scope>
    <source>
        <strain evidence="5">2889</strain>
    </source>
</reference>
<feature type="chain" id="PRO_5038493842" evidence="1">
    <location>
        <begin position="23"/>
        <end position="1192"/>
    </location>
</feature>
<dbReference type="NCBIfam" id="TIGR04183">
    <property type="entry name" value="Por_Secre_tail"/>
    <property type="match status" value="1"/>
</dbReference>
<dbReference type="EMBL" id="JADIMZ010000004">
    <property type="protein sequence ID" value="MBO8431690.1"/>
    <property type="molecule type" value="Genomic_DNA"/>
</dbReference>
<evidence type="ECO:0000259" key="2">
    <source>
        <dbReference type="Pfam" id="PF07675"/>
    </source>
</evidence>
<dbReference type="Proteomes" id="UP000823612">
    <property type="component" value="Unassembled WGS sequence"/>
</dbReference>
<protein>
    <submittedName>
        <fullName evidence="5">T9SS type A sorting domain-containing protein</fullName>
    </submittedName>
</protein>
<feature type="domain" description="Secretion system C-terminal sorting" evidence="4">
    <location>
        <begin position="1121"/>
        <end position="1191"/>
    </location>
</feature>
<feature type="domain" description="CARDB" evidence="3">
    <location>
        <begin position="813"/>
        <end position="906"/>
    </location>
</feature>
<evidence type="ECO:0000256" key="1">
    <source>
        <dbReference type="SAM" id="SignalP"/>
    </source>
</evidence>
<accession>A0A9D9GYG4</accession>
<feature type="signal peptide" evidence="1">
    <location>
        <begin position="1"/>
        <end position="22"/>
    </location>
</feature>
<sequence>MKRILGMMMAVAAFSLFEFVHAQDDAWTLPYEEHFNIRNSPQEDHPTQETLDDPSLVQTDPNFYRNVLENWELRDGDGNGRTWTGAPGWSDGSESDARGGIVSFLPDANTSEYHTDGYLRVNLESSNRTINDWLIMKKPVTVEGDAYAQFSMRRVLGATTLTMEVWYGTTPDVGNDGSGWQRLGVLKCEVSSDWMTFMTEALHMDEATDLYFGVRLNEPNFTADAGDWLSFDEFAVLPGEPDLTPDIILSSVTLPALGCNLGEEEISMTITNTLCRVQGIVCQADVYRGSEHVTTLYDTIRDDVFAGEVRTMTFSQRADFSEEGDYRVDGVVSLLPSEDYNAEENYADNYASATTSHVQPLTLPVEFSFFGVSGEEDAINWSCSDPEAWTYDGTAYIAREAGAALVSTCIHLAAGDYVFRYNVLAGYLNTWDGAYESREDYEIRLGSEAMEPDASQWNLLYREEGLYNSTNWTSGNTKFFRFTVDEEGDYQIAMINTTQDASDAYVKRFQFVSMFLDEAAPDLSLEALESDALAYRVPADHLGQSLPFTARVANMGVGEQTGKVAFTLSGAPCGESAEFTIDQDSTITVDLELLIPSYVSVPLDVETSLEASVVLTNGNTDSYAANDRQTVSFIKTDSVWGVDRCSGIGNGVFVMNNNAGYTNLVYLTERDTITSVTFAFNGSASDTYLTEDPVFDFKISTVDFERGEYGYLGTHYYETSFSRPLGRDTIMTIDVPPMLLPAGVFAFSLMQQTSLDVLSIATDNYYSDARTMTVLANAYGIGLSVPEAGGSSIGNAYIRANFGHNAVNVGTQDVMVRSIDAPAGSAVFSKAESIEATLTNVGPTAVTDMTVYCRVDGEELSPVTVASLPLSSSVSVQFTADLSQVGQHEIVVYTSLENDLQHANDTARVIVETETALDPYVMNFDSCDTYAMRYLNPQWRFIDQDSLVVWYNAQLGLPTTPYAPMAFIVTESDDNYIQSHSGKFALSISPAIEGTGEDWIVSPALSMHGSDVLTFYSHQNAVSLTPVITLTPTEVQVYVSTTGNNVSDFTDLLYSGYAGQGEWARHTVDLADEGYTAGEVYIGIKLVSGMNSIATGVDDIQVTWETANEGQPLVDPSSVAVYPNPADDYVNVASVKDIRKVEMYSLDGRVVYSNQTVGGDRCLIETSAFQSGVYFVKVYTEDGSLVKKVVVR</sequence>
<evidence type="ECO:0000313" key="5">
    <source>
        <dbReference type="EMBL" id="MBO8431690.1"/>
    </source>
</evidence>